<sequence length="221" mass="24872">MPTHLAVGTVHCARVRHRAIVGAMALATSAAHIHCGLAGIRQVAVVLLALDTAARLLLRLPHPNVLTVQVCNPLRRCSPSKSLHPPRPHYRSPLQPAITLHHPPRSPLLNLRLHRNHLRDELHSPRPVHVVSSQRRDELLHHLRTPQPHRCPIVLAVENYSPVCELPCAHKGSPLPLLRHQGESMISLLFEHRLIQRCQAVHYRTLRLVHQNLAAHAHLPR</sequence>
<evidence type="ECO:0000313" key="1">
    <source>
        <dbReference type="EMBL" id="KAJ7302841.1"/>
    </source>
</evidence>
<dbReference type="EMBL" id="JARIHO010000111">
    <property type="protein sequence ID" value="KAJ7302841.1"/>
    <property type="molecule type" value="Genomic_DNA"/>
</dbReference>
<proteinExistence type="predicted"/>
<reference evidence="1" key="1">
    <citation type="submission" date="2023-03" db="EMBL/GenBank/DDBJ databases">
        <title>Massive genome expansion in bonnet fungi (Mycena s.s.) driven by repeated elements and novel gene families across ecological guilds.</title>
        <authorList>
            <consortium name="Lawrence Berkeley National Laboratory"/>
            <person name="Harder C.B."/>
            <person name="Miyauchi S."/>
            <person name="Viragh M."/>
            <person name="Kuo A."/>
            <person name="Thoen E."/>
            <person name="Andreopoulos B."/>
            <person name="Lu D."/>
            <person name="Skrede I."/>
            <person name="Drula E."/>
            <person name="Henrissat B."/>
            <person name="Morin E."/>
            <person name="Kohler A."/>
            <person name="Barry K."/>
            <person name="LaButti K."/>
            <person name="Morin E."/>
            <person name="Salamov A."/>
            <person name="Lipzen A."/>
            <person name="Mereny Z."/>
            <person name="Hegedus B."/>
            <person name="Baldrian P."/>
            <person name="Stursova M."/>
            <person name="Weitz H."/>
            <person name="Taylor A."/>
            <person name="Grigoriev I.V."/>
            <person name="Nagy L.G."/>
            <person name="Martin F."/>
            <person name="Kauserud H."/>
        </authorList>
    </citation>
    <scope>NUCLEOTIDE SEQUENCE</scope>
    <source>
        <strain evidence="1">CBHHK002</strain>
    </source>
</reference>
<comment type="caution">
    <text evidence="1">The sequence shown here is derived from an EMBL/GenBank/DDBJ whole genome shotgun (WGS) entry which is preliminary data.</text>
</comment>
<accession>A0AAD6Z1K5</accession>
<name>A0AAD6Z1K5_9AGAR</name>
<organism evidence="1 2">
    <name type="scientific">Mycena albidolilacea</name>
    <dbReference type="NCBI Taxonomy" id="1033008"/>
    <lineage>
        <taxon>Eukaryota</taxon>
        <taxon>Fungi</taxon>
        <taxon>Dikarya</taxon>
        <taxon>Basidiomycota</taxon>
        <taxon>Agaricomycotina</taxon>
        <taxon>Agaricomycetes</taxon>
        <taxon>Agaricomycetidae</taxon>
        <taxon>Agaricales</taxon>
        <taxon>Marasmiineae</taxon>
        <taxon>Mycenaceae</taxon>
        <taxon>Mycena</taxon>
    </lineage>
</organism>
<dbReference type="Proteomes" id="UP001218218">
    <property type="component" value="Unassembled WGS sequence"/>
</dbReference>
<evidence type="ECO:0000313" key="2">
    <source>
        <dbReference type="Proteomes" id="UP001218218"/>
    </source>
</evidence>
<keyword evidence="2" id="KW-1185">Reference proteome</keyword>
<protein>
    <submittedName>
        <fullName evidence="1">Uncharacterized protein</fullName>
    </submittedName>
</protein>
<gene>
    <name evidence="1" type="ORF">DFH08DRAFT_70903</name>
</gene>
<dbReference type="AlphaFoldDB" id="A0AAD6Z1K5"/>